<evidence type="ECO:0000313" key="3">
    <source>
        <dbReference type="Proteomes" id="UP000736787"/>
    </source>
</evidence>
<accession>A0A8T1B4F2</accession>
<dbReference type="Proteomes" id="UP000735874">
    <property type="component" value="Unassembled WGS sequence"/>
</dbReference>
<dbReference type="Proteomes" id="UP000736787">
    <property type="component" value="Unassembled WGS sequence"/>
</dbReference>
<sequence>MLEGQINIGKSLAKLLEATSTTQVRLSIRLLRASFC</sequence>
<evidence type="ECO:0000313" key="1">
    <source>
        <dbReference type="EMBL" id="KAG2828432.1"/>
    </source>
</evidence>
<reference evidence="2" key="1">
    <citation type="submission" date="2018-10" db="EMBL/GenBank/DDBJ databases">
        <title>Effector identification in a new, highly contiguous assembly of the strawberry crown rot pathogen Phytophthora cactorum.</title>
        <authorList>
            <person name="Armitage A.D."/>
            <person name="Nellist C.F."/>
            <person name="Bates H."/>
            <person name="Vickerstaff R.J."/>
            <person name="Harrison R.J."/>
        </authorList>
    </citation>
    <scope>NUCLEOTIDE SEQUENCE</scope>
    <source>
        <strain evidence="1">15-7</strain>
        <strain evidence="2">4040</strain>
    </source>
</reference>
<evidence type="ECO:0000313" key="2">
    <source>
        <dbReference type="EMBL" id="KAG2893636.1"/>
    </source>
</evidence>
<gene>
    <name evidence="1" type="ORF">PC113_g21470</name>
    <name evidence="2" type="ORF">PC117_g23736</name>
</gene>
<name>A0A8T1B4F2_9STRA</name>
<dbReference type="AlphaFoldDB" id="A0A8T1B4F2"/>
<dbReference type="EMBL" id="RCMK01001475">
    <property type="protein sequence ID" value="KAG2893636.1"/>
    <property type="molecule type" value="Genomic_DNA"/>
</dbReference>
<protein>
    <submittedName>
        <fullName evidence="2">Uncharacterized protein</fullName>
    </submittedName>
</protein>
<comment type="caution">
    <text evidence="2">The sequence shown here is derived from an EMBL/GenBank/DDBJ whole genome shotgun (WGS) entry which is preliminary data.</text>
</comment>
<proteinExistence type="predicted"/>
<dbReference type="EMBL" id="RCMG01001394">
    <property type="protein sequence ID" value="KAG2828432.1"/>
    <property type="molecule type" value="Genomic_DNA"/>
</dbReference>
<organism evidence="2 3">
    <name type="scientific">Phytophthora cactorum</name>
    <dbReference type="NCBI Taxonomy" id="29920"/>
    <lineage>
        <taxon>Eukaryota</taxon>
        <taxon>Sar</taxon>
        <taxon>Stramenopiles</taxon>
        <taxon>Oomycota</taxon>
        <taxon>Peronosporomycetes</taxon>
        <taxon>Peronosporales</taxon>
        <taxon>Peronosporaceae</taxon>
        <taxon>Phytophthora</taxon>
    </lineage>
</organism>